<dbReference type="PANTHER" id="PTHR42673">
    <property type="entry name" value="MALEYLACETOACETATE ISOMERASE"/>
    <property type="match status" value="1"/>
</dbReference>
<evidence type="ECO:0000259" key="2">
    <source>
        <dbReference type="PROSITE" id="PS50404"/>
    </source>
</evidence>
<accession>A3K8N0</accession>
<dbReference type="SFLD" id="SFLDS00019">
    <property type="entry name" value="Glutathione_Transferase_(cytos"/>
    <property type="match status" value="1"/>
</dbReference>
<evidence type="ECO:0000259" key="3">
    <source>
        <dbReference type="PROSITE" id="PS50405"/>
    </source>
</evidence>
<gene>
    <name evidence="4" type="ORF">SSE37_14734</name>
</gene>
<dbReference type="InterPro" id="IPR036282">
    <property type="entry name" value="Glutathione-S-Trfase_C_sf"/>
</dbReference>
<dbReference type="PROSITE" id="PS50404">
    <property type="entry name" value="GST_NTER"/>
    <property type="match status" value="1"/>
</dbReference>
<feature type="domain" description="GST N-terminal" evidence="2">
    <location>
        <begin position="1"/>
        <end position="63"/>
    </location>
</feature>
<dbReference type="SFLD" id="SFLDG00358">
    <property type="entry name" value="Main_(cytGST)"/>
    <property type="match status" value="1"/>
</dbReference>
<dbReference type="eggNOG" id="COG0625">
    <property type="taxonomic scope" value="Bacteria"/>
</dbReference>
<feature type="domain" description="GST C-terminal" evidence="3">
    <location>
        <begin position="68"/>
        <end position="192"/>
    </location>
</feature>
<evidence type="ECO:0000313" key="5">
    <source>
        <dbReference type="Proteomes" id="UP000005713"/>
    </source>
</evidence>
<dbReference type="NCBIfam" id="TIGR01262">
    <property type="entry name" value="maiA"/>
    <property type="match status" value="1"/>
</dbReference>
<dbReference type="CDD" id="cd03191">
    <property type="entry name" value="GST_C_Zeta"/>
    <property type="match status" value="1"/>
</dbReference>
<dbReference type="GO" id="GO:0004364">
    <property type="term" value="F:glutathione transferase activity"/>
    <property type="evidence" value="ECO:0007669"/>
    <property type="project" value="TreeGrafter"/>
</dbReference>
<dbReference type="GO" id="GO:0006749">
    <property type="term" value="P:glutathione metabolic process"/>
    <property type="evidence" value="ECO:0007669"/>
    <property type="project" value="TreeGrafter"/>
</dbReference>
<dbReference type="Gene3D" id="1.20.1050.10">
    <property type="match status" value="1"/>
</dbReference>
<keyword evidence="5" id="KW-1185">Reference proteome</keyword>
<keyword evidence="4" id="KW-0413">Isomerase</keyword>
<dbReference type="GO" id="GO:0005737">
    <property type="term" value="C:cytoplasm"/>
    <property type="evidence" value="ECO:0007669"/>
    <property type="project" value="InterPro"/>
</dbReference>
<dbReference type="EMBL" id="AAYA01000015">
    <property type="protein sequence ID" value="EBA06468.1"/>
    <property type="molecule type" value="Genomic_DNA"/>
</dbReference>
<dbReference type="Gene3D" id="3.40.30.10">
    <property type="entry name" value="Glutaredoxin"/>
    <property type="match status" value="1"/>
</dbReference>
<dbReference type="InterPro" id="IPR040079">
    <property type="entry name" value="Glutathione_S-Trfase"/>
</dbReference>
<reference evidence="4 5" key="1">
    <citation type="submission" date="2006-06" db="EMBL/GenBank/DDBJ databases">
        <authorList>
            <person name="Moran M.A."/>
            <person name="Ferriera S."/>
            <person name="Johnson J."/>
            <person name="Kravitz S."/>
            <person name="Beeson K."/>
            <person name="Sutton G."/>
            <person name="Rogers Y.-H."/>
            <person name="Friedman R."/>
            <person name="Frazier M."/>
            <person name="Venter J.C."/>
        </authorList>
    </citation>
    <scope>NUCLEOTIDE SEQUENCE [LARGE SCALE GENOMIC DNA]</scope>
    <source>
        <strain evidence="4 5">E-37</strain>
    </source>
</reference>
<dbReference type="InterPro" id="IPR004045">
    <property type="entry name" value="Glutathione_S-Trfase_N"/>
</dbReference>
<dbReference type="PANTHER" id="PTHR42673:SF4">
    <property type="entry name" value="MALEYLACETOACETATE ISOMERASE"/>
    <property type="match status" value="1"/>
</dbReference>
<dbReference type="GO" id="GO:0006559">
    <property type="term" value="P:L-phenylalanine catabolic process"/>
    <property type="evidence" value="ECO:0007669"/>
    <property type="project" value="TreeGrafter"/>
</dbReference>
<dbReference type="SUPFAM" id="SSF47616">
    <property type="entry name" value="GST C-terminal domain-like"/>
    <property type="match status" value="1"/>
</dbReference>
<dbReference type="GO" id="GO:0016034">
    <property type="term" value="F:maleylacetoacetate isomerase activity"/>
    <property type="evidence" value="ECO:0007669"/>
    <property type="project" value="TreeGrafter"/>
</dbReference>
<dbReference type="Proteomes" id="UP000005713">
    <property type="component" value="Unassembled WGS sequence"/>
</dbReference>
<dbReference type="PROSITE" id="PS50405">
    <property type="entry name" value="GST_CTER"/>
    <property type="match status" value="1"/>
</dbReference>
<dbReference type="Pfam" id="PF13409">
    <property type="entry name" value="GST_N_2"/>
    <property type="match status" value="1"/>
</dbReference>
<name>A3K8N0_SAGS3</name>
<protein>
    <submittedName>
        <fullName evidence="4">Maleylacetoacetate isomerase</fullName>
    </submittedName>
</protein>
<dbReference type="SUPFAM" id="SSF52833">
    <property type="entry name" value="Thioredoxin-like"/>
    <property type="match status" value="1"/>
</dbReference>
<organism evidence="4 5">
    <name type="scientific">Sagittula stellata (strain ATCC 700073 / DSM 11524 / E-37)</name>
    <dbReference type="NCBI Taxonomy" id="388399"/>
    <lineage>
        <taxon>Bacteria</taxon>
        <taxon>Pseudomonadati</taxon>
        <taxon>Pseudomonadota</taxon>
        <taxon>Alphaproteobacteria</taxon>
        <taxon>Rhodobacterales</taxon>
        <taxon>Roseobacteraceae</taxon>
        <taxon>Sagittula</taxon>
    </lineage>
</organism>
<comment type="similarity">
    <text evidence="1">Belongs to the GST superfamily. Zeta family.</text>
</comment>
<dbReference type="InterPro" id="IPR010987">
    <property type="entry name" value="Glutathione-S-Trfase_C-like"/>
</dbReference>
<dbReference type="InterPro" id="IPR034330">
    <property type="entry name" value="GST_Zeta_C"/>
</dbReference>
<evidence type="ECO:0000313" key="4">
    <source>
        <dbReference type="EMBL" id="EBA06468.1"/>
    </source>
</evidence>
<comment type="caution">
    <text evidence="4">The sequence shown here is derived from an EMBL/GenBank/DDBJ whole genome shotgun (WGS) entry which is preliminary data.</text>
</comment>
<sequence>MNLKGIDYDIQPVNLLTGEHRSDAFRGLNPSAGVPALRLEDGTVLTQSLAILDWLDDMYPDPPLLPPDPTDKARVRAAAQVIALEIHPVNNLKVLGQLKAMGHSQDDCVSWMHHWMQEGFTAYQGLLPDGTRYSFGDTITQADLCLVGQMVNARRWNLDLAAFERLVAVDEAARAVPEIAAALPEAQPDAAL</sequence>
<dbReference type="InterPro" id="IPR036249">
    <property type="entry name" value="Thioredoxin-like_sf"/>
</dbReference>
<proteinExistence type="inferred from homology"/>
<dbReference type="InterPro" id="IPR005955">
    <property type="entry name" value="GST_Zeta"/>
</dbReference>
<evidence type="ECO:0000256" key="1">
    <source>
        <dbReference type="ARBA" id="ARBA00010007"/>
    </source>
</evidence>
<dbReference type="AlphaFoldDB" id="A3K8N0"/>